<evidence type="ECO:0000256" key="12">
    <source>
        <dbReference type="SAM" id="MobiDB-lite"/>
    </source>
</evidence>
<dbReference type="EC" id="2.7.13.3" evidence="3"/>
<dbReference type="PANTHER" id="PTHR41523">
    <property type="entry name" value="TWO-COMPONENT SYSTEM SENSOR PROTEIN"/>
    <property type="match status" value="1"/>
</dbReference>
<reference evidence="15 16" key="1">
    <citation type="submission" date="2023-08" db="EMBL/GenBank/DDBJ databases">
        <title>Characterization of two Paracoccaceae strains isolated from Phycosphere and proposal of Xinfangfangia lacusdiani sp. nov.</title>
        <authorList>
            <person name="Deng Y."/>
            <person name="Zhang Y.Q."/>
        </authorList>
    </citation>
    <scope>NUCLEOTIDE SEQUENCE [LARGE SCALE GENOMIC DNA]</scope>
    <source>
        <strain evidence="15 16">CPCC 101601</strain>
    </source>
</reference>
<accession>A0ABU0W1H2</accession>
<dbReference type="PROSITE" id="PS50839">
    <property type="entry name" value="CHASE"/>
    <property type="match status" value="1"/>
</dbReference>
<dbReference type="SMART" id="SM00911">
    <property type="entry name" value="HWE_HK"/>
    <property type="match status" value="1"/>
</dbReference>
<keyword evidence="6 13" id="KW-0812">Transmembrane</keyword>
<keyword evidence="9" id="KW-0067">ATP-binding</keyword>
<evidence type="ECO:0000256" key="2">
    <source>
        <dbReference type="ARBA" id="ARBA00004370"/>
    </source>
</evidence>
<dbReference type="SMART" id="SM01079">
    <property type="entry name" value="CHASE"/>
    <property type="match status" value="1"/>
</dbReference>
<feature type="transmembrane region" description="Helical" evidence="13">
    <location>
        <begin position="297"/>
        <end position="319"/>
    </location>
</feature>
<evidence type="ECO:0000256" key="8">
    <source>
        <dbReference type="ARBA" id="ARBA00022777"/>
    </source>
</evidence>
<evidence type="ECO:0000256" key="11">
    <source>
        <dbReference type="ARBA" id="ARBA00023136"/>
    </source>
</evidence>
<keyword evidence="8" id="KW-0418">Kinase</keyword>
<keyword evidence="11 13" id="KW-0472">Membrane</keyword>
<evidence type="ECO:0000256" key="10">
    <source>
        <dbReference type="ARBA" id="ARBA00022989"/>
    </source>
</evidence>
<sequence>MKAFLGRRLPFVATVAAALVGIGMTSAVYVAEVRRAEIEFNRAADLSVEMIMTRLREHLVLIKAAKGLFASERGMLGREKFLVFLSSVGLDQELAGVLGIGVARLDHVEDTSNVEAQIQSLYGAPIKAYPMTDQDLRATIVLLEPVERGNLGAIGYDMYSNPVRRAAIDRAILTGEAEMSGPVRLIQEASGGQNYGFLIFLAYSGIITDARQDRTAQAMVYAPFRGEDLVDAAMGEASNLPVALRITDTEYPNMPLFSSEAQPTVGGLHVSREVAVMGRQWQFDIAQTLPTHWQRHIGSVLVGLISLLFAAATGFAIAARQHEAEQAREVASAASREVEYRSLLLQEMKHRIKNHIARIQSIARQSARGATDVKAFTESFDARLQAMAAVQEFLAGTAMPQAELTAILRKELQQCLDTDEVAHLIDGPAVYLDERQAHAFALVVHELVTNALKYGGLSGGHQNLNVKWQVLPKTVEGAAPRDGAAAGAVGAELVMDWIEHFPVSDEKLQAGLGGKGFGSRLIEVSLKSELSGSITRELASDGLRIALRFPLNPGQRPNRSPDRAGAHNVGRPLARPSGRGTEAQGPLPS</sequence>
<feature type="region of interest" description="Disordered" evidence="12">
    <location>
        <begin position="549"/>
        <end position="589"/>
    </location>
</feature>
<evidence type="ECO:0000259" key="14">
    <source>
        <dbReference type="PROSITE" id="PS50839"/>
    </source>
</evidence>
<organism evidence="15 16">
    <name type="scientific">Pseudogemmobacter lacusdianii</name>
    <dbReference type="NCBI Taxonomy" id="3069608"/>
    <lineage>
        <taxon>Bacteria</taxon>
        <taxon>Pseudomonadati</taxon>
        <taxon>Pseudomonadota</taxon>
        <taxon>Alphaproteobacteria</taxon>
        <taxon>Rhodobacterales</taxon>
        <taxon>Paracoccaceae</taxon>
        <taxon>Pseudogemmobacter</taxon>
    </lineage>
</organism>
<feature type="domain" description="CHASE" evidence="14">
    <location>
        <begin position="129"/>
        <end position="200"/>
    </location>
</feature>
<evidence type="ECO:0000256" key="4">
    <source>
        <dbReference type="ARBA" id="ARBA00022553"/>
    </source>
</evidence>
<keyword evidence="16" id="KW-1185">Reference proteome</keyword>
<evidence type="ECO:0000256" key="6">
    <source>
        <dbReference type="ARBA" id="ARBA00022692"/>
    </source>
</evidence>
<keyword evidence="10 13" id="KW-1133">Transmembrane helix</keyword>
<dbReference type="EMBL" id="JAVDBT010000017">
    <property type="protein sequence ID" value="MDQ2067814.1"/>
    <property type="molecule type" value="Genomic_DNA"/>
</dbReference>
<dbReference type="Gene3D" id="3.30.450.350">
    <property type="entry name" value="CHASE domain"/>
    <property type="match status" value="1"/>
</dbReference>
<evidence type="ECO:0000256" key="9">
    <source>
        <dbReference type="ARBA" id="ARBA00022840"/>
    </source>
</evidence>
<comment type="caution">
    <text evidence="15">The sequence shown here is derived from an EMBL/GenBank/DDBJ whole genome shotgun (WGS) entry which is preliminary data.</text>
</comment>
<dbReference type="InterPro" id="IPR036890">
    <property type="entry name" value="HATPase_C_sf"/>
</dbReference>
<comment type="subcellular location">
    <subcellularLocation>
        <location evidence="2">Membrane</location>
    </subcellularLocation>
</comment>
<protein>
    <recommendedName>
        <fullName evidence="3">histidine kinase</fullName>
        <ecNumber evidence="3">2.7.13.3</ecNumber>
    </recommendedName>
</protein>
<dbReference type="PANTHER" id="PTHR41523:SF8">
    <property type="entry name" value="ETHYLENE RESPONSE SENSOR PROTEIN"/>
    <property type="match status" value="1"/>
</dbReference>
<evidence type="ECO:0000256" key="7">
    <source>
        <dbReference type="ARBA" id="ARBA00022741"/>
    </source>
</evidence>
<name>A0ABU0W1H2_9RHOB</name>
<gene>
    <name evidence="15" type="ORF">Q9295_15660</name>
</gene>
<evidence type="ECO:0000256" key="13">
    <source>
        <dbReference type="SAM" id="Phobius"/>
    </source>
</evidence>
<evidence type="ECO:0000256" key="3">
    <source>
        <dbReference type="ARBA" id="ARBA00012438"/>
    </source>
</evidence>
<evidence type="ECO:0000256" key="1">
    <source>
        <dbReference type="ARBA" id="ARBA00000085"/>
    </source>
</evidence>
<dbReference type="Pfam" id="PF03924">
    <property type="entry name" value="CHASE"/>
    <property type="match status" value="1"/>
</dbReference>
<dbReference type="InterPro" id="IPR042240">
    <property type="entry name" value="CHASE_sf"/>
</dbReference>
<keyword evidence="7" id="KW-0547">Nucleotide-binding</keyword>
<dbReference type="Gene3D" id="3.30.565.10">
    <property type="entry name" value="Histidine kinase-like ATPase, C-terminal domain"/>
    <property type="match status" value="1"/>
</dbReference>
<comment type="catalytic activity">
    <reaction evidence="1">
        <text>ATP + protein L-histidine = ADP + protein N-phospho-L-histidine.</text>
        <dbReference type="EC" id="2.7.13.3"/>
    </reaction>
</comment>
<dbReference type="Proteomes" id="UP001239680">
    <property type="component" value="Unassembled WGS sequence"/>
</dbReference>
<dbReference type="Pfam" id="PF07536">
    <property type="entry name" value="HWE_HK"/>
    <property type="match status" value="1"/>
</dbReference>
<evidence type="ECO:0000256" key="5">
    <source>
        <dbReference type="ARBA" id="ARBA00022679"/>
    </source>
</evidence>
<proteinExistence type="predicted"/>
<dbReference type="InterPro" id="IPR006189">
    <property type="entry name" value="CHASE_dom"/>
</dbReference>
<evidence type="ECO:0000313" key="16">
    <source>
        <dbReference type="Proteomes" id="UP001239680"/>
    </source>
</evidence>
<dbReference type="InterPro" id="IPR011102">
    <property type="entry name" value="Sig_transdc_His_kinase_HWE"/>
</dbReference>
<dbReference type="RefSeq" id="WP_306681580.1">
    <property type="nucleotide sequence ID" value="NZ_JAVDBT010000017.1"/>
</dbReference>
<keyword evidence="4" id="KW-0597">Phosphoprotein</keyword>
<keyword evidence="5" id="KW-0808">Transferase</keyword>
<evidence type="ECO:0000313" key="15">
    <source>
        <dbReference type="EMBL" id="MDQ2067814.1"/>
    </source>
</evidence>